<evidence type="ECO:0000256" key="4">
    <source>
        <dbReference type="ARBA" id="ARBA00023002"/>
    </source>
</evidence>
<accession>A0ABD3MX75</accession>
<dbReference type="Gene3D" id="3.40.30.10">
    <property type="entry name" value="Glutaredoxin"/>
    <property type="match status" value="1"/>
</dbReference>
<dbReference type="Proteomes" id="UP001530400">
    <property type="component" value="Unassembled WGS sequence"/>
</dbReference>
<dbReference type="GO" id="GO:0004601">
    <property type="term" value="F:peroxidase activity"/>
    <property type="evidence" value="ECO:0007669"/>
    <property type="project" value="UniProtKB-KW"/>
</dbReference>
<comment type="similarity">
    <text evidence="1">Belongs to the peroxiredoxin family. Prx5 subfamily.</text>
</comment>
<evidence type="ECO:0000256" key="1">
    <source>
        <dbReference type="ARBA" id="ARBA00010505"/>
    </source>
</evidence>
<dbReference type="AlphaFoldDB" id="A0ABD3MX75"/>
<organism evidence="7 8">
    <name type="scientific">Cyclotella atomus</name>
    <dbReference type="NCBI Taxonomy" id="382360"/>
    <lineage>
        <taxon>Eukaryota</taxon>
        <taxon>Sar</taxon>
        <taxon>Stramenopiles</taxon>
        <taxon>Ochrophyta</taxon>
        <taxon>Bacillariophyta</taxon>
        <taxon>Coscinodiscophyceae</taxon>
        <taxon>Thalassiosirophycidae</taxon>
        <taxon>Stephanodiscales</taxon>
        <taxon>Stephanodiscaceae</taxon>
        <taxon>Cyclotella</taxon>
    </lineage>
</organism>
<dbReference type="PANTHER" id="PTHR10430">
    <property type="entry name" value="PEROXIREDOXIN"/>
    <property type="match status" value="1"/>
</dbReference>
<feature type="domain" description="Redoxin" evidence="6">
    <location>
        <begin position="50"/>
        <end position="148"/>
    </location>
</feature>
<keyword evidence="2" id="KW-0575">Peroxidase</keyword>
<dbReference type="SUPFAM" id="SSF52833">
    <property type="entry name" value="Thioredoxin-like"/>
    <property type="match status" value="1"/>
</dbReference>
<keyword evidence="8" id="KW-1185">Reference proteome</keyword>
<gene>
    <name evidence="7" type="ORF">ACHAWO_008619</name>
</gene>
<keyword evidence="3" id="KW-0049">Antioxidant</keyword>
<dbReference type="PANTHER" id="PTHR10430:SF16">
    <property type="entry name" value="PEROXIREDOXIN-5, MITOCHONDRIAL"/>
    <property type="match status" value="1"/>
</dbReference>
<dbReference type="EMBL" id="JALLPJ020001346">
    <property type="protein sequence ID" value="KAL3768490.1"/>
    <property type="molecule type" value="Genomic_DNA"/>
</dbReference>
<evidence type="ECO:0000256" key="3">
    <source>
        <dbReference type="ARBA" id="ARBA00022862"/>
    </source>
</evidence>
<dbReference type="InterPro" id="IPR036249">
    <property type="entry name" value="Thioredoxin-like_sf"/>
</dbReference>
<evidence type="ECO:0000313" key="8">
    <source>
        <dbReference type="Proteomes" id="UP001530400"/>
    </source>
</evidence>
<reference evidence="7 8" key="1">
    <citation type="submission" date="2024-10" db="EMBL/GenBank/DDBJ databases">
        <title>Updated reference genomes for cyclostephanoid diatoms.</title>
        <authorList>
            <person name="Roberts W.R."/>
            <person name="Alverson A.J."/>
        </authorList>
    </citation>
    <scope>NUCLEOTIDE SEQUENCE [LARGE SCALE GENOMIC DNA]</scope>
    <source>
        <strain evidence="7 8">AJA010-31</strain>
    </source>
</reference>
<proteinExistence type="inferred from homology"/>
<keyword evidence="4" id="KW-0560">Oxidoreductase</keyword>
<dbReference type="InterPro" id="IPR037944">
    <property type="entry name" value="PRX5-like"/>
</dbReference>
<name>A0ABD3MX75_9STRA</name>
<sequence>MIAAASRAAATGNRFLLRSFATVGKNFPPEKINMQEYCKGKNIIFVGLPQIPDYKAKQDALRSKGVQEVIILAVNDGAVMMNWAKSQKVGLSMLSFLGDPNSEFTKALDLELTHPGPVSVLGPGRCKRFAMHVVDGEIKAINVSEGPDDPAGDKDPSASMADGIMATMK</sequence>
<feature type="region of interest" description="Disordered" evidence="5">
    <location>
        <begin position="142"/>
        <end position="169"/>
    </location>
</feature>
<dbReference type="Pfam" id="PF08534">
    <property type="entry name" value="Redoxin"/>
    <property type="match status" value="1"/>
</dbReference>
<evidence type="ECO:0000313" key="7">
    <source>
        <dbReference type="EMBL" id="KAL3768490.1"/>
    </source>
</evidence>
<protein>
    <recommendedName>
        <fullName evidence="6">Redoxin domain-containing protein</fullName>
    </recommendedName>
</protein>
<evidence type="ECO:0000259" key="6">
    <source>
        <dbReference type="Pfam" id="PF08534"/>
    </source>
</evidence>
<evidence type="ECO:0000256" key="2">
    <source>
        <dbReference type="ARBA" id="ARBA00022559"/>
    </source>
</evidence>
<comment type="caution">
    <text evidence="7">The sequence shown here is derived from an EMBL/GenBank/DDBJ whole genome shotgun (WGS) entry which is preliminary data.</text>
</comment>
<dbReference type="InterPro" id="IPR013740">
    <property type="entry name" value="Redoxin"/>
</dbReference>
<evidence type="ECO:0000256" key="5">
    <source>
        <dbReference type="SAM" id="MobiDB-lite"/>
    </source>
</evidence>